<evidence type="ECO:0000256" key="1">
    <source>
        <dbReference type="ARBA" id="ARBA00007549"/>
    </source>
</evidence>
<name>A0A7M5WQS6_9CNID</name>
<feature type="compositionally biased region" description="Basic and acidic residues" evidence="3">
    <location>
        <begin position="1"/>
        <end position="10"/>
    </location>
</feature>
<evidence type="ECO:0000256" key="3">
    <source>
        <dbReference type="SAM" id="MobiDB-lite"/>
    </source>
</evidence>
<keyword evidence="2" id="KW-0175">Coiled coil</keyword>
<dbReference type="PANTHER" id="PTHR15904:SF17">
    <property type="entry name" value="RHO-GAP DOMAIN-CONTAINING PROTEIN"/>
    <property type="match status" value="1"/>
</dbReference>
<dbReference type="PANTHER" id="PTHR15904">
    <property type="entry name" value="FAM13"/>
    <property type="match status" value="1"/>
</dbReference>
<dbReference type="PROSITE" id="PS50238">
    <property type="entry name" value="RHOGAP"/>
    <property type="match status" value="1"/>
</dbReference>
<dbReference type="Proteomes" id="UP000594262">
    <property type="component" value="Unplaced"/>
</dbReference>
<dbReference type="GeneID" id="136810774"/>
<dbReference type="EnsemblMetazoa" id="CLYHEMT003042.1">
    <property type="protein sequence ID" value="CLYHEMP003042.1"/>
    <property type="gene ID" value="CLYHEMG003042"/>
</dbReference>
<feature type="compositionally biased region" description="Polar residues" evidence="3">
    <location>
        <begin position="315"/>
        <end position="330"/>
    </location>
</feature>
<feature type="region of interest" description="Disordered" evidence="3">
    <location>
        <begin position="1"/>
        <end position="59"/>
    </location>
</feature>
<feature type="compositionally biased region" description="Basic residues" evidence="3">
    <location>
        <begin position="447"/>
        <end position="461"/>
    </location>
</feature>
<dbReference type="InterPro" id="IPR039102">
    <property type="entry name" value="FAM13"/>
</dbReference>
<dbReference type="Pfam" id="PF26116">
    <property type="entry name" value="FAM13A"/>
    <property type="match status" value="1"/>
</dbReference>
<feature type="compositionally biased region" description="Polar residues" evidence="3">
    <location>
        <begin position="22"/>
        <end position="34"/>
    </location>
</feature>
<dbReference type="GO" id="GO:0007165">
    <property type="term" value="P:signal transduction"/>
    <property type="evidence" value="ECO:0007669"/>
    <property type="project" value="InterPro"/>
</dbReference>
<evidence type="ECO:0000256" key="2">
    <source>
        <dbReference type="SAM" id="Coils"/>
    </source>
</evidence>
<feature type="compositionally biased region" description="Polar residues" evidence="3">
    <location>
        <begin position="462"/>
        <end position="474"/>
    </location>
</feature>
<dbReference type="InterPro" id="IPR008936">
    <property type="entry name" value="Rho_GTPase_activation_prot"/>
</dbReference>
<dbReference type="SUPFAM" id="SSF48350">
    <property type="entry name" value="GTPase activation domain, GAP"/>
    <property type="match status" value="1"/>
</dbReference>
<organism evidence="5 6">
    <name type="scientific">Clytia hemisphaerica</name>
    <dbReference type="NCBI Taxonomy" id="252671"/>
    <lineage>
        <taxon>Eukaryota</taxon>
        <taxon>Metazoa</taxon>
        <taxon>Cnidaria</taxon>
        <taxon>Hydrozoa</taxon>
        <taxon>Hydroidolina</taxon>
        <taxon>Leptothecata</taxon>
        <taxon>Obeliida</taxon>
        <taxon>Clytiidae</taxon>
        <taxon>Clytia</taxon>
    </lineage>
</organism>
<dbReference type="AlphaFoldDB" id="A0A7M5WQS6"/>
<feature type="region of interest" description="Disordered" evidence="3">
    <location>
        <begin position="433"/>
        <end position="561"/>
    </location>
</feature>
<feature type="region of interest" description="Disordered" evidence="3">
    <location>
        <begin position="781"/>
        <end position="819"/>
    </location>
</feature>
<dbReference type="Pfam" id="PF00620">
    <property type="entry name" value="RhoGAP"/>
    <property type="match status" value="1"/>
</dbReference>
<dbReference type="OrthoDB" id="185175at2759"/>
<dbReference type="InterPro" id="IPR059029">
    <property type="entry name" value="FAM13A_dom"/>
</dbReference>
<feature type="compositionally biased region" description="Polar residues" evidence="3">
    <location>
        <begin position="531"/>
        <end position="552"/>
    </location>
</feature>
<accession>A0A7M5WQS6</accession>
<comment type="similarity">
    <text evidence="1">Belongs to the FAM13 family.</text>
</comment>
<dbReference type="SMART" id="SM00324">
    <property type="entry name" value="RhoGAP"/>
    <property type="match status" value="1"/>
</dbReference>
<feature type="region of interest" description="Disordered" evidence="3">
    <location>
        <begin position="281"/>
        <end position="370"/>
    </location>
</feature>
<evidence type="ECO:0000313" key="6">
    <source>
        <dbReference type="Proteomes" id="UP000594262"/>
    </source>
</evidence>
<feature type="compositionally biased region" description="Polar residues" evidence="3">
    <location>
        <begin position="482"/>
        <end position="493"/>
    </location>
</feature>
<protein>
    <recommendedName>
        <fullName evidence="4">Rho-GAP domain-containing protein</fullName>
    </recommendedName>
</protein>
<dbReference type="InterPro" id="IPR000198">
    <property type="entry name" value="RhoGAP_dom"/>
</dbReference>
<dbReference type="Gene3D" id="1.10.555.10">
    <property type="entry name" value="Rho GTPase activation protein"/>
    <property type="match status" value="1"/>
</dbReference>
<reference evidence="5" key="1">
    <citation type="submission" date="2021-01" db="UniProtKB">
        <authorList>
            <consortium name="EnsemblMetazoa"/>
        </authorList>
    </citation>
    <scope>IDENTIFICATION</scope>
</reference>
<feature type="compositionally biased region" description="Low complexity" evidence="3">
    <location>
        <begin position="435"/>
        <end position="445"/>
    </location>
</feature>
<proteinExistence type="inferred from homology"/>
<evidence type="ECO:0000259" key="4">
    <source>
        <dbReference type="PROSITE" id="PS50238"/>
    </source>
</evidence>
<feature type="coiled-coil region" evidence="2">
    <location>
        <begin position="860"/>
        <end position="887"/>
    </location>
</feature>
<dbReference type="RefSeq" id="XP_066923476.1">
    <property type="nucleotide sequence ID" value="XM_067067375.1"/>
</dbReference>
<feature type="domain" description="Rho-GAP" evidence="4">
    <location>
        <begin position="67"/>
        <end position="255"/>
    </location>
</feature>
<feature type="compositionally biased region" description="Polar residues" evidence="3">
    <location>
        <begin position="797"/>
        <end position="808"/>
    </location>
</feature>
<feature type="compositionally biased region" description="Polar residues" evidence="3">
    <location>
        <begin position="359"/>
        <end position="370"/>
    </location>
</feature>
<feature type="compositionally biased region" description="Basic residues" evidence="3">
    <location>
        <begin position="494"/>
        <end position="505"/>
    </location>
</feature>
<sequence>MEHMGAHDSPSKYLQVGLPESNHANGNVTSPRNDSSTSLSSKMKRMLSSPKVTRGKAAPSPNRVFGVTLDFLNDRDKTEVPLIVSRICDYLKMHGLKQEGLFRVNGNMKVVERLKNAFDKCGDADLEETGDVPAAASLLKMFLRELSEPVIPDNMQPVFIQIQDQYCKEKDKAIPLFKELVKRMPPANAHLLKYLCTFMLTISNGSETNKMTPLALAIVFGPNIFRCGEGLEGLKDQAYVNAVLLALLQEHEEIFLIDNAMFKDSKPRSIPEKPVAYYDTKKMKKDGSSQSIPEPPLYLGSNLSSEDRMDKSPRRSNSARSPKRTTSSNRRSPRHDSVRAQRTNSAKKRNQTEPERSRSPSSYTHLSSPLSKQLVNNTISSTVKEHLFGPGMLISSTESIETNDRTHESAGGDDSHELAVYPSVMERVKKFSMDSPTHPNVTPTPNKKPKPSSKNSLKKTRSGPTPIQPSMSNVTDKDLDFIQTSGKQPLQSLTHRRAPSQKRRPPSINRRSAARESTSSDDYRETRRPSVGNTSNTPQQGDTIYSLPNKNQPNKREPMTPSMERLELQQKRDDQITGRNHNTMNERQEQEISPGELKKRISSLKRVISNFENEFMETNGRKAKPSEKGQIQKYIAELGRAKQQHKELVTDYKTNTQHVMDVDQDLGGPRLRDIIDRDGEPTKEQTLNNLLRRLEEKRSSIGRAHEILAMSNEQLKEEKLAVQKALLQYENIHGRPSSKEDKTLMRPIYDRYRKIKRLIAAYKDDGTIEEQDSNIKTIYQSDNNEVSDFGRSRDRANSTTPENVLTDDQTPHQHIMDDSTLPGDTFSVTNRLQYTPEPFSPTPLESLQNFDESVLHNASMSELMEQLKETKSSKKKLGKTLKDFEDEFYLANDRKVQKEDRLPHEAEYREYKLIKAKLRLLEALISKRKTGESF</sequence>
<feature type="compositionally biased region" description="Low complexity" evidence="3">
    <location>
        <begin position="35"/>
        <end position="49"/>
    </location>
</feature>
<evidence type="ECO:0000313" key="5">
    <source>
        <dbReference type="EnsemblMetazoa" id="CLYHEMP003042.1"/>
    </source>
</evidence>
<keyword evidence="6" id="KW-1185">Reference proteome</keyword>